<dbReference type="RefSeq" id="WP_048546775.1">
    <property type="nucleotide sequence ID" value="NZ_HF571038.1"/>
</dbReference>
<dbReference type="PANTHER" id="PTHR18968:SF166">
    <property type="entry name" value="2-HYDROXYACYL-COA LYASE 2"/>
    <property type="match status" value="1"/>
</dbReference>
<organism evidence="11 12">
    <name type="scientific">Nostocoides jenkinsii Ben 74</name>
    <dbReference type="NCBI Taxonomy" id="1193518"/>
    <lineage>
        <taxon>Bacteria</taxon>
        <taxon>Bacillati</taxon>
        <taxon>Actinomycetota</taxon>
        <taxon>Actinomycetes</taxon>
        <taxon>Micrococcales</taxon>
        <taxon>Intrasporangiaceae</taxon>
        <taxon>Nostocoides</taxon>
    </lineage>
</organism>
<dbReference type="AlphaFoldDB" id="A0A077MA82"/>
<dbReference type="PROSITE" id="PS00187">
    <property type="entry name" value="TPP_ENZYMES"/>
    <property type="match status" value="1"/>
</dbReference>
<keyword evidence="5 6" id="KW-0786">Thiamine pyrophosphate</keyword>
<feature type="compositionally biased region" description="Low complexity" evidence="7">
    <location>
        <begin position="182"/>
        <end position="202"/>
    </location>
</feature>
<dbReference type="GO" id="GO:0000287">
    <property type="term" value="F:magnesium ion binding"/>
    <property type="evidence" value="ECO:0007669"/>
    <property type="project" value="InterPro"/>
</dbReference>
<dbReference type="InterPro" id="IPR012000">
    <property type="entry name" value="Thiamin_PyroP_enz_cen_dom"/>
</dbReference>
<dbReference type="STRING" id="1193518.BN13_670006"/>
<dbReference type="GO" id="GO:0005948">
    <property type="term" value="C:acetolactate synthase complex"/>
    <property type="evidence" value="ECO:0007669"/>
    <property type="project" value="TreeGrafter"/>
</dbReference>
<comment type="cofactor">
    <cofactor evidence="1">
        <name>Mg(2+)</name>
        <dbReference type="ChEBI" id="CHEBI:18420"/>
    </cofactor>
</comment>
<sequence>MDSSGLVRGAPQTGHPLVAAAVDAGARTAFTLSGAHIFPLYDAALRGEPTLRLIDVRHEASAVFAAEAVGKLTRTPGFAMLTAGPGVTNALSPITQAHFSGAPLVVLGGRAAQLSWGRGSLQELDQPPLFASVTKSAATITDPALARAALTGAFAVAGAAHRGPVFLDIPLDLVFHPEVPQSGGAESVAGAESLSGAGAESSRQPDPEAIAEIARLLRQARRPVLVLGSDVWADGAETAALGVAEQLDIPVITNGMGRGIVPRGHRLLATKARRLALGKADLVIVAGTPLDFRLGYGAFGPGGTARVVHLADTQEQVCRHRGLAGAAYGSLGVILAAIREASTPGSWREWTTRVAGEAAAGAARDAELMRAGGDRINPARVYGELAPRLADDAVVIGDGGDFVSWAGKLVEPARPGCWLDPGPFGCLGAGLGAAIGARTARPDSQIVLLLGDGAAGMSLMDLDTLVRHQLPAVIVVGNNSAWGLEKHPMRALYGYDALADLGERTAYDAIARALGGAGETVERPEHLGAALDRAFAAGVPYLVNVITDTDAAYPRSTSGI</sequence>
<dbReference type="GO" id="GO:0009099">
    <property type="term" value="P:L-valine biosynthetic process"/>
    <property type="evidence" value="ECO:0007669"/>
    <property type="project" value="TreeGrafter"/>
</dbReference>
<protein>
    <submittedName>
        <fullName evidence="11">Putative acetolactate synthase</fullName>
        <ecNumber evidence="11">2.2.1.6</ecNumber>
    </submittedName>
</protein>
<evidence type="ECO:0000313" key="11">
    <source>
        <dbReference type="EMBL" id="CCI54276.1"/>
    </source>
</evidence>
<dbReference type="GO" id="GO:0003984">
    <property type="term" value="F:acetolactate synthase activity"/>
    <property type="evidence" value="ECO:0007669"/>
    <property type="project" value="UniProtKB-EC"/>
</dbReference>
<keyword evidence="4" id="KW-0479">Metal-binding</keyword>
<evidence type="ECO:0000259" key="9">
    <source>
        <dbReference type="Pfam" id="PF02775"/>
    </source>
</evidence>
<dbReference type="InterPro" id="IPR045229">
    <property type="entry name" value="TPP_enz"/>
</dbReference>
<dbReference type="Pfam" id="PF02776">
    <property type="entry name" value="TPP_enzyme_N"/>
    <property type="match status" value="1"/>
</dbReference>
<dbReference type="InterPro" id="IPR011766">
    <property type="entry name" value="TPP_enzyme_TPP-bd"/>
</dbReference>
<dbReference type="SUPFAM" id="SSF52518">
    <property type="entry name" value="Thiamin diphosphate-binding fold (THDP-binding)"/>
    <property type="match status" value="2"/>
</dbReference>
<dbReference type="GO" id="GO:0050660">
    <property type="term" value="F:flavin adenine dinucleotide binding"/>
    <property type="evidence" value="ECO:0007669"/>
    <property type="project" value="TreeGrafter"/>
</dbReference>
<evidence type="ECO:0000256" key="1">
    <source>
        <dbReference type="ARBA" id="ARBA00001946"/>
    </source>
</evidence>
<name>A0A077MA82_9MICO</name>
<dbReference type="Gene3D" id="3.40.50.1220">
    <property type="entry name" value="TPP-binding domain"/>
    <property type="match status" value="1"/>
</dbReference>
<keyword evidence="11" id="KW-0808">Transferase</keyword>
<evidence type="ECO:0000256" key="7">
    <source>
        <dbReference type="SAM" id="MobiDB-lite"/>
    </source>
</evidence>
<dbReference type="InterPro" id="IPR029035">
    <property type="entry name" value="DHS-like_NAD/FAD-binding_dom"/>
</dbReference>
<dbReference type="EMBL" id="CAJC01000180">
    <property type="protein sequence ID" value="CCI54276.1"/>
    <property type="molecule type" value="Genomic_DNA"/>
</dbReference>
<dbReference type="CDD" id="cd02004">
    <property type="entry name" value="TPP_BZL_OCoD_HPCL"/>
    <property type="match status" value="1"/>
</dbReference>
<comment type="caution">
    <text evidence="11">The sequence shown here is derived from an EMBL/GenBank/DDBJ whole genome shotgun (WGS) entry which is preliminary data.</text>
</comment>
<dbReference type="NCBIfam" id="NF004516">
    <property type="entry name" value="PRK05858.1"/>
    <property type="match status" value="1"/>
</dbReference>
<keyword evidence="12" id="KW-1185">Reference proteome</keyword>
<evidence type="ECO:0000256" key="2">
    <source>
        <dbReference type="ARBA" id="ARBA00001964"/>
    </source>
</evidence>
<dbReference type="InterPro" id="IPR012001">
    <property type="entry name" value="Thiamin_PyroP_enz_TPP-bd_dom"/>
</dbReference>
<evidence type="ECO:0000259" key="10">
    <source>
        <dbReference type="Pfam" id="PF02776"/>
    </source>
</evidence>
<evidence type="ECO:0000256" key="6">
    <source>
        <dbReference type="RuleBase" id="RU362132"/>
    </source>
</evidence>
<dbReference type="GO" id="GO:0009097">
    <property type="term" value="P:isoleucine biosynthetic process"/>
    <property type="evidence" value="ECO:0007669"/>
    <property type="project" value="TreeGrafter"/>
</dbReference>
<feature type="domain" description="Thiamine pyrophosphate enzyme N-terminal TPP-binding" evidence="10">
    <location>
        <begin position="15"/>
        <end position="126"/>
    </location>
</feature>
<dbReference type="CDD" id="cd07035">
    <property type="entry name" value="TPP_PYR_POX_like"/>
    <property type="match status" value="1"/>
</dbReference>
<dbReference type="InterPro" id="IPR029061">
    <property type="entry name" value="THDP-binding"/>
</dbReference>
<evidence type="ECO:0000256" key="4">
    <source>
        <dbReference type="ARBA" id="ARBA00022723"/>
    </source>
</evidence>
<dbReference type="Pfam" id="PF00205">
    <property type="entry name" value="TPP_enzyme_M"/>
    <property type="match status" value="1"/>
</dbReference>
<dbReference type="Gene3D" id="3.40.50.970">
    <property type="match status" value="2"/>
</dbReference>
<accession>A0A077MA82</accession>
<evidence type="ECO:0000259" key="8">
    <source>
        <dbReference type="Pfam" id="PF00205"/>
    </source>
</evidence>
<reference evidence="11 12" key="1">
    <citation type="journal article" date="2013" name="ISME J.">
        <title>A metabolic model for members of the genus Tetrasphaera involved in enhanced biological phosphorus removal.</title>
        <authorList>
            <person name="Kristiansen R."/>
            <person name="Nguyen H.T.T."/>
            <person name="Saunders A.M."/>
            <person name="Nielsen J.L."/>
            <person name="Wimmer R."/>
            <person name="Le V.Q."/>
            <person name="McIlroy S.J."/>
            <person name="Petrovski S."/>
            <person name="Seviour R.J."/>
            <person name="Calteau A."/>
            <person name="Nielsen K.L."/>
            <person name="Nielsen P.H."/>
        </authorList>
    </citation>
    <scope>NUCLEOTIDE SEQUENCE [LARGE SCALE GENOMIC DNA]</scope>
    <source>
        <strain evidence="11 12">Ben 74</strain>
    </source>
</reference>
<dbReference type="GO" id="GO:0030976">
    <property type="term" value="F:thiamine pyrophosphate binding"/>
    <property type="evidence" value="ECO:0007669"/>
    <property type="project" value="InterPro"/>
</dbReference>
<comment type="cofactor">
    <cofactor evidence="2">
        <name>thiamine diphosphate</name>
        <dbReference type="ChEBI" id="CHEBI:58937"/>
    </cofactor>
</comment>
<evidence type="ECO:0000256" key="3">
    <source>
        <dbReference type="ARBA" id="ARBA00007812"/>
    </source>
</evidence>
<gene>
    <name evidence="11" type="primary">ilvG</name>
    <name evidence="11" type="ORF">BN13_670006</name>
</gene>
<dbReference type="OrthoDB" id="4494979at2"/>
<evidence type="ECO:0000256" key="5">
    <source>
        <dbReference type="ARBA" id="ARBA00023052"/>
    </source>
</evidence>
<feature type="domain" description="Thiamine pyrophosphate enzyme TPP-binding" evidence="9">
    <location>
        <begin position="398"/>
        <end position="545"/>
    </location>
</feature>
<dbReference type="InterPro" id="IPR000399">
    <property type="entry name" value="TPP-bd_CS"/>
</dbReference>
<dbReference type="PANTHER" id="PTHR18968">
    <property type="entry name" value="THIAMINE PYROPHOSPHATE ENZYMES"/>
    <property type="match status" value="1"/>
</dbReference>
<feature type="domain" description="Thiamine pyrophosphate enzyme central" evidence="8">
    <location>
        <begin position="210"/>
        <end position="337"/>
    </location>
</feature>
<feature type="region of interest" description="Disordered" evidence="7">
    <location>
        <begin position="182"/>
        <end position="206"/>
    </location>
</feature>
<dbReference type="SUPFAM" id="SSF52467">
    <property type="entry name" value="DHS-like NAD/FAD-binding domain"/>
    <property type="match status" value="1"/>
</dbReference>
<dbReference type="Proteomes" id="UP000035720">
    <property type="component" value="Unassembled WGS sequence"/>
</dbReference>
<dbReference type="EC" id="2.2.1.6" evidence="11"/>
<comment type="similarity">
    <text evidence="3 6">Belongs to the TPP enzyme family.</text>
</comment>
<evidence type="ECO:0000313" key="12">
    <source>
        <dbReference type="Proteomes" id="UP000035720"/>
    </source>
</evidence>
<proteinExistence type="inferred from homology"/>
<dbReference type="Pfam" id="PF02775">
    <property type="entry name" value="TPP_enzyme_C"/>
    <property type="match status" value="1"/>
</dbReference>